<dbReference type="PANTHER" id="PTHR30231">
    <property type="entry name" value="DNA POLYMERASE III SUBUNIT EPSILON"/>
    <property type="match status" value="1"/>
</dbReference>
<dbReference type="KEGG" id="slac:SKTS_36450"/>
<sequence length="230" mass="25791">MHFFSRKPDLTPELESRLAAWQALPAIGPGAELESARFVVVDVETSGLILAKDHLIAIGAVAVRAGKIAAGDSFEVVLQQQTASDRENILIHGIGGSAQTGGMAPQEALLAFLEYLGKDPLVAFHVVFDETMIRRAMRQFLGFDFKHHWLDLAYAVPALYPELSKKYRALDDWQNHFRIRNYARHSALADAYSTAQLLLVALQQAKRHRISRYKGLVDLEKAQRWVNWEG</sequence>
<dbReference type="GO" id="GO:0003676">
    <property type="term" value="F:nucleic acid binding"/>
    <property type="evidence" value="ECO:0007669"/>
    <property type="project" value="InterPro"/>
</dbReference>
<feature type="domain" description="Exonuclease" evidence="1">
    <location>
        <begin position="37"/>
        <end position="207"/>
    </location>
</feature>
<evidence type="ECO:0000313" key="2">
    <source>
        <dbReference type="EMBL" id="BCB28759.1"/>
    </source>
</evidence>
<dbReference type="GO" id="GO:0005829">
    <property type="term" value="C:cytosol"/>
    <property type="evidence" value="ECO:0007669"/>
    <property type="project" value="TreeGrafter"/>
</dbReference>
<evidence type="ECO:0000259" key="1">
    <source>
        <dbReference type="SMART" id="SM00479"/>
    </source>
</evidence>
<dbReference type="EMBL" id="AP022853">
    <property type="protein sequence ID" value="BCB28759.1"/>
    <property type="molecule type" value="Genomic_DNA"/>
</dbReference>
<name>A0A6F8VJ62_9PROT</name>
<dbReference type="Gene3D" id="3.30.420.10">
    <property type="entry name" value="Ribonuclease H-like superfamily/Ribonuclease H"/>
    <property type="match status" value="1"/>
</dbReference>
<dbReference type="GO" id="GO:0008408">
    <property type="term" value="F:3'-5' exonuclease activity"/>
    <property type="evidence" value="ECO:0007669"/>
    <property type="project" value="TreeGrafter"/>
</dbReference>
<evidence type="ECO:0000313" key="3">
    <source>
        <dbReference type="Proteomes" id="UP000502260"/>
    </source>
</evidence>
<dbReference type="InterPro" id="IPR013520">
    <property type="entry name" value="Ribonucl_H"/>
</dbReference>
<dbReference type="SMART" id="SM00479">
    <property type="entry name" value="EXOIII"/>
    <property type="match status" value="1"/>
</dbReference>
<keyword evidence="3" id="KW-1185">Reference proteome</keyword>
<accession>A0A6F8VJ62</accession>
<dbReference type="InterPro" id="IPR012337">
    <property type="entry name" value="RNaseH-like_sf"/>
</dbReference>
<proteinExistence type="predicted"/>
<dbReference type="Proteomes" id="UP000502260">
    <property type="component" value="Chromosome"/>
</dbReference>
<gene>
    <name evidence="2" type="ORF">SKTS_36450</name>
</gene>
<dbReference type="GO" id="GO:0045004">
    <property type="term" value="P:DNA replication proofreading"/>
    <property type="evidence" value="ECO:0007669"/>
    <property type="project" value="TreeGrafter"/>
</dbReference>
<dbReference type="PANTHER" id="PTHR30231:SF41">
    <property type="entry name" value="DNA POLYMERASE III SUBUNIT EPSILON"/>
    <property type="match status" value="1"/>
</dbReference>
<dbReference type="CDD" id="cd06127">
    <property type="entry name" value="DEDDh"/>
    <property type="match status" value="1"/>
</dbReference>
<dbReference type="Pfam" id="PF00929">
    <property type="entry name" value="RNase_T"/>
    <property type="match status" value="1"/>
</dbReference>
<dbReference type="InterPro" id="IPR036397">
    <property type="entry name" value="RNaseH_sf"/>
</dbReference>
<dbReference type="SUPFAM" id="SSF53098">
    <property type="entry name" value="Ribonuclease H-like"/>
    <property type="match status" value="1"/>
</dbReference>
<protein>
    <submittedName>
        <fullName evidence="2">DNA polymerase III subunit epsilon</fullName>
    </submittedName>
</protein>
<dbReference type="AlphaFoldDB" id="A0A6F8VJ62"/>
<organism evidence="2 3">
    <name type="scientific">Sulfurimicrobium lacus</name>
    <dbReference type="NCBI Taxonomy" id="2715678"/>
    <lineage>
        <taxon>Bacteria</taxon>
        <taxon>Pseudomonadati</taxon>
        <taxon>Pseudomonadota</taxon>
        <taxon>Betaproteobacteria</taxon>
        <taxon>Nitrosomonadales</taxon>
        <taxon>Sulfuricellaceae</taxon>
        <taxon>Sulfurimicrobium</taxon>
    </lineage>
</organism>
<reference evidence="3" key="1">
    <citation type="submission" date="2020-03" db="EMBL/GenBank/DDBJ databases">
        <title>Complete genome sequence of sulfur-oxidizing bacterium skT11.</title>
        <authorList>
            <person name="Kanda M."/>
            <person name="Kojima H."/>
            <person name="Fukui M."/>
        </authorList>
    </citation>
    <scope>NUCLEOTIDE SEQUENCE [LARGE SCALE GENOMIC DNA]</scope>
    <source>
        <strain evidence="3">skT11</strain>
    </source>
</reference>